<dbReference type="AlphaFoldDB" id="A0A8K0TRH8"/>
<evidence type="ECO:0000313" key="1">
    <source>
        <dbReference type="EMBL" id="KAH7369437.1"/>
    </source>
</evidence>
<comment type="caution">
    <text evidence="1">The sequence shown here is derived from an EMBL/GenBank/DDBJ whole genome shotgun (WGS) entry which is preliminary data.</text>
</comment>
<protein>
    <submittedName>
        <fullName evidence="1">Uncharacterized protein</fullName>
    </submittedName>
</protein>
<name>A0A8K0TRH8_9PEZI</name>
<keyword evidence="2" id="KW-1185">Reference proteome</keyword>
<reference evidence="1" key="1">
    <citation type="journal article" date="2021" name="Nat. Commun.">
        <title>Genetic determinants of endophytism in the Arabidopsis root mycobiome.</title>
        <authorList>
            <person name="Mesny F."/>
            <person name="Miyauchi S."/>
            <person name="Thiergart T."/>
            <person name="Pickel B."/>
            <person name="Atanasova L."/>
            <person name="Karlsson M."/>
            <person name="Huettel B."/>
            <person name="Barry K.W."/>
            <person name="Haridas S."/>
            <person name="Chen C."/>
            <person name="Bauer D."/>
            <person name="Andreopoulos W."/>
            <person name="Pangilinan J."/>
            <person name="LaButti K."/>
            <person name="Riley R."/>
            <person name="Lipzen A."/>
            <person name="Clum A."/>
            <person name="Drula E."/>
            <person name="Henrissat B."/>
            <person name="Kohler A."/>
            <person name="Grigoriev I.V."/>
            <person name="Martin F.M."/>
            <person name="Hacquard S."/>
        </authorList>
    </citation>
    <scope>NUCLEOTIDE SEQUENCE</scope>
    <source>
        <strain evidence="1">MPI-CAGE-AT-0016</strain>
    </source>
</reference>
<sequence length="142" mass="15440">MSTSNTEQGQDQLPPGIDFSAVRPNQSWTLDGYPIVDGKYLDLATGEIKTHTGFRRAGPPSLSIYWNNRGCVTGPDPFFAMGCSSRHTVTEYLARVGEMLRQGGCTISSLNATTYAVNVIVMTKLSGAEFKGRLRQHGLIPS</sequence>
<dbReference type="OrthoDB" id="3518210at2759"/>
<gene>
    <name evidence="1" type="ORF">B0T11DRAFT_73506</name>
</gene>
<proteinExistence type="predicted"/>
<dbReference type="EMBL" id="JAGPXD010000002">
    <property type="protein sequence ID" value="KAH7369437.1"/>
    <property type="molecule type" value="Genomic_DNA"/>
</dbReference>
<evidence type="ECO:0000313" key="2">
    <source>
        <dbReference type="Proteomes" id="UP000813385"/>
    </source>
</evidence>
<dbReference type="Proteomes" id="UP000813385">
    <property type="component" value="Unassembled WGS sequence"/>
</dbReference>
<organism evidence="1 2">
    <name type="scientific">Plectosphaerella cucumerina</name>
    <dbReference type="NCBI Taxonomy" id="40658"/>
    <lineage>
        <taxon>Eukaryota</taxon>
        <taxon>Fungi</taxon>
        <taxon>Dikarya</taxon>
        <taxon>Ascomycota</taxon>
        <taxon>Pezizomycotina</taxon>
        <taxon>Sordariomycetes</taxon>
        <taxon>Hypocreomycetidae</taxon>
        <taxon>Glomerellales</taxon>
        <taxon>Plectosphaerellaceae</taxon>
        <taxon>Plectosphaerella</taxon>
    </lineage>
</organism>
<accession>A0A8K0TRH8</accession>